<dbReference type="GO" id="GO:0005737">
    <property type="term" value="C:cytoplasm"/>
    <property type="evidence" value="ECO:0007669"/>
    <property type="project" value="UniProtKB-SubCell"/>
</dbReference>
<dbReference type="HAMAP" id="MF_01103">
    <property type="entry name" value="UPF0291"/>
    <property type="match status" value="1"/>
</dbReference>
<evidence type="ECO:0000256" key="1">
    <source>
        <dbReference type="ARBA" id="ARBA00022490"/>
    </source>
</evidence>
<dbReference type="RefSeq" id="WP_061141703.1">
    <property type="nucleotide sequence ID" value="NZ_LNNH01000012.1"/>
</dbReference>
<dbReference type="PANTHER" id="PTHR37300">
    <property type="entry name" value="UPF0291 PROTEIN CBO2609/CLC_2481"/>
    <property type="match status" value="1"/>
</dbReference>
<keyword evidence="4" id="KW-1185">Reference proteome</keyword>
<gene>
    <name evidence="3" type="ORF">AS888_17365</name>
</gene>
<evidence type="ECO:0000313" key="4">
    <source>
        <dbReference type="Proteomes" id="UP000064189"/>
    </source>
</evidence>
<comment type="similarity">
    <text evidence="2">Belongs to the UPF0291 family.</text>
</comment>
<accession>A0A109N0P3</accession>
<organism evidence="3 4">
    <name type="scientific">Peribacillus simplex</name>
    <dbReference type="NCBI Taxonomy" id="1478"/>
    <lineage>
        <taxon>Bacteria</taxon>
        <taxon>Bacillati</taxon>
        <taxon>Bacillota</taxon>
        <taxon>Bacilli</taxon>
        <taxon>Bacillales</taxon>
        <taxon>Bacillaceae</taxon>
        <taxon>Peribacillus</taxon>
    </lineage>
</organism>
<dbReference type="EMBL" id="LNNH01000012">
    <property type="protein sequence ID" value="KWW21354.1"/>
    <property type="molecule type" value="Genomic_DNA"/>
</dbReference>
<dbReference type="SUPFAM" id="SSF158221">
    <property type="entry name" value="YnzC-like"/>
    <property type="match status" value="1"/>
</dbReference>
<evidence type="ECO:0000313" key="3">
    <source>
        <dbReference type="EMBL" id="KWW21354.1"/>
    </source>
</evidence>
<comment type="caution">
    <text evidence="3">The sequence shown here is derived from an EMBL/GenBank/DDBJ whole genome shotgun (WGS) entry which is preliminary data.</text>
</comment>
<dbReference type="Gene3D" id="1.10.287.540">
    <property type="entry name" value="Helix hairpin bin"/>
    <property type="match status" value="1"/>
</dbReference>
<dbReference type="Pfam" id="PF05979">
    <property type="entry name" value="DUF896"/>
    <property type="match status" value="1"/>
</dbReference>
<reference evidence="3 4" key="1">
    <citation type="submission" date="2015-11" db="EMBL/GenBank/DDBJ databases">
        <title>Genome Sequence of Bacillus simplex strain VanAntwerpen2.</title>
        <authorList>
            <person name="Couger M.B."/>
        </authorList>
    </citation>
    <scope>NUCLEOTIDE SEQUENCE [LARGE SCALE GENOMIC DNA]</scope>
    <source>
        <strain evidence="3 4">VanAntwerpen02</strain>
    </source>
</reference>
<name>A0A109N0P3_9BACI</name>
<protein>
    <recommendedName>
        <fullName evidence="2">UPF0291 protein AS888_17365</fullName>
    </recommendedName>
</protein>
<dbReference type="InterPro" id="IPR009242">
    <property type="entry name" value="DUF896"/>
</dbReference>
<evidence type="ECO:0000256" key="2">
    <source>
        <dbReference type="HAMAP-Rule" id="MF_01103"/>
    </source>
</evidence>
<dbReference type="PANTHER" id="PTHR37300:SF1">
    <property type="entry name" value="UPF0291 PROTEIN YNZC"/>
    <property type="match status" value="1"/>
</dbReference>
<proteinExistence type="inferred from homology"/>
<sequence length="77" mass="8982">MLSKEKLARINELSKKAKEVGLTEMEAKEQTLLRSEYLETFRRSMSDTLEHVKVVDPEGNDVTPQKIKDIKEKRNLH</sequence>
<dbReference type="Proteomes" id="UP000064189">
    <property type="component" value="Unassembled WGS sequence"/>
</dbReference>
<comment type="subcellular location">
    <subcellularLocation>
        <location evidence="2">Cytoplasm</location>
    </subcellularLocation>
</comment>
<keyword evidence="1 2" id="KW-0963">Cytoplasm</keyword>
<dbReference type="AlphaFoldDB" id="A0A109N0P3"/>